<comment type="caution">
    <text evidence="1">The sequence shown here is derived from an EMBL/GenBank/DDBJ whole genome shotgun (WGS) entry which is preliminary data.</text>
</comment>
<proteinExistence type="predicted"/>
<dbReference type="Pfam" id="PF13812">
    <property type="entry name" value="PPR_3"/>
    <property type="match status" value="1"/>
</dbReference>
<dbReference type="Proteomes" id="UP001178507">
    <property type="component" value="Unassembled WGS sequence"/>
</dbReference>
<dbReference type="Gene3D" id="1.25.40.10">
    <property type="entry name" value="Tetratricopeptide repeat domain"/>
    <property type="match status" value="2"/>
</dbReference>
<dbReference type="GO" id="GO:0007005">
    <property type="term" value="P:mitochondrion organization"/>
    <property type="evidence" value="ECO:0007669"/>
    <property type="project" value="TreeGrafter"/>
</dbReference>
<evidence type="ECO:0000313" key="2">
    <source>
        <dbReference type="Proteomes" id="UP001178507"/>
    </source>
</evidence>
<dbReference type="GO" id="GO:0003729">
    <property type="term" value="F:mRNA binding"/>
    <property type="evidence" value="ECO:0007669"/>
    <property type="project" value="TreeGrafter"/>
</dbReference>
<dbReference type="PANTHER" id="PTHR47934">
    <property type="entry name" value="PENTATRICOPEPTIDE REPEAT-CONTAINING PROTEIN PET309, MITOCHONDRIAL"/>
    <property type="match status" value="1"/>
</dbReference>
<evidence type="ECO:0000313" key="1">
    <source>
        <dbReference type="EMBL" id="CAJ1409306.1"/>
    </source>
</evidence>
<evidence type="ECO:0008006" key="3">
    <source>
        <dbReference type="Google" id="ProtNLM"/>
    </source>
</evidence>
<gene>
    <name evidence="1" type="ORF">EVOR1521_LOCUS30447</name>
</gene>
<dbReference type="InterPro" id="IPR011990">
    <property type="entry name" value="TPR-like_helical_dom_sf"/>
</dbReference>
<protein>
    <recommendedName>
        <fullName evidence="3">Pentatricopeptide repeat-containing protein, chloroplastic</fullName>
    </recommendedName>
</protein>
<dbReference type="GO" id="GO:0005739">
    <property type="term" value="C:mitochondrion"/>
    <property type="evidence" value="ECO:0007669"/>
    <property type="project" value="TreeGrafter"/>
</dbReference>
<name>A0AA36JQH1_9DINO</name>
<sequence>MGSIYADLVHPQHVPSRMQHKGKVRPDLLLQLGPHPGHDEVRRVLAPEMERWKGNPKPATVMLAALARKGWVQLAGQVLHLMLKEALEVNVFHYSAVISACEDDWRLSLELLDQMKDLDISPNQISFSSASTACANGSCWHLSLHLLHSMPCKRFNLDQVSFNSAIDVCRVEWAGAVALLLEMPRRGLSQDAFSFGAAINACERGSEWQMVLELLSLMRHIRVPVNNISGSAAISACGQKGHRWQLSIGLLGEVAQLSRVPDSFVWSATISACETCSVWELALAVLHQMSFNHVPPNVESCTACLSACEKTCHWQHTLLLFSEMDRTFHVSPNIISMSSALAATHRGGQHLHALELLSRVYTSAWSLKRWWS</sequence>
<dbReference type="GO" id="GO:0006396">
    <property type="term" value="P:RNA processing"/>
    <property type="evidence" value="ECO:0007669"/>
    <property type="project" value="TreeGrafter"/>
</dbReference>
<organism evidence="1 2">
    <name type="scientific">Effrenium voratum</name>
    <dbReference type="NCBI Taxonomy" id="2562239"/>
    <lineage>
        <taxon>Eukaryota</taxon>
        <taxon>Sar</taxon>
        <taxon>Alveolata</taxon>
        <taxon>Dinophyceae</taxon>
        <taxon>Suessiales</taxon>
        <taxon>Symbiodiniaceae</taxon>
        <taxon>Effrenium</taxon>
    </lineage>
</organism>
<dbReference type="InterPro" id="IPR051114">
    <property type="entry name" value="Mito_RNA_Proc_CCM1"/>
</dbReference>
<dbReference type="EMBL" id="CAUJNA010003763">
    <property type="protein sequence ID" value="CAJ1409306.1"/>
    <property type="molecule type" value="Genomic_DNA"/>
</dbReference>
<dbReference type="InterPro" id="IPR002885">
    <property type="entry name" value="PPR_rpt"/>
</dbReference>
<keyword evidence="2" id="KW-1185">Reference proteome</keyword>
<reference evidence="1" key="1">
    <citation type="submission" date="2023-08" db="EMBL/GenBank/DDBJ databases">
        <authorList>
            <person name="Chen Y."/>
            <person name="Shah S."/>
            <person name="Dougan E. K."/>
            <person name="Thang M."/>
            <person name="Chan C."/>
        </authorList>
    </citation>
    <scope>NUCLEOTIDE SEQUENCE</scope>
</reference>
<dbReference type="PANTHER" id="PTHR47934:SF6">
    <property type="entry name" value="MITOCHONDRIAL GROUP I INTRON SPLICING FACTOR CCM1-RELATED"/>
    <property type="match status" value="1"/>
</dbReference>
<dbReference type="AlphaFoldDB" id="A0AA36JQH1"/>
<accession>A0AA36JQH1</accession>